<feature type="compositionally biased region" description="Polar residues" evidence="1">
    <location>
        <begin position="24"/>
        <end position="39"/>
    </location>
</feature>
<name>A0A9Q3JVJ0_9BASI</name>
<feature type="region of interest" description="Disordered" evidence="1">
    <location>
        <begin position="1"/>
        <end position="96"/>
    </location>
</feature>
<dbReference type="EMBL" id="AVOT02082651">
    <property type="protein sequence ID" value="MBW0568449.1"/>
    <property type="molecule type" value="Genomic_DNA"/>
</dbReference>
<reference evidence="2" key="1">
    <citation type="submission" date="2021-03" db="EMBL/GenBank/DDBJ databases">
        <title>Draft genome sequence of rust myrtle Austropuccinia psidii MF-1, a brazilian biotype.</title>
        <authorList>
            <person name="Quecine M.C."/>
            <person name="Pachon D.M.R."/>
            <person name="Bonatelli M.L."/>
            <person name="Correr F.H."/>
            <person name="Franceschini L.M."/>
            <person name="Leite T.F."/>
            <person name="Margarido G.R.A."/>
            <person name="Almeida C.A."/>
            <person name="Ferrarezi J.A."/>
            <person name="Labate C.A."/>
        </authorList>
    </citation>
    <scope>NUCLEOTIDE SEQUENCE</scope>
    <source>
        <strain evidence="2">MF-1</strain>
    </source>
</reference>
<evidence type="ECO:0000313" key="3">
    <source>
        <dbReference type="Proteomes" id="UP000765509"/>
    </source>
</evidence>
<evidence type="ECO:0000313" key="2">
    <source>
        <dbReference type="EMBL" id="MBW0568449.1"/>
    </source>
</evidence>
<organism evidence="2 3">
    <name type="scientific">Austropuccinia psidii MF-1</name>
    <dbReference type="NCBI Taxonomy" id="1389203"/>
    <lineage>
        <taxon>Eukaryota</taxon>
        <taxon>Fungi</taxon>
        <taxon>Dikarya</taxon>
        <taxon>Basidiomycota</taxon>
        <taxon>Pucciniomycotina</taxon>
        <taxon>Pucciniomycetes</taxon>
        <taxon>Pucciniales</taxon>
        <taxon>Sphaerophragmiaceae</taxon>
        <taxon>Austropuccinia</taxon>
    </lineage>
</organism>
<sequence length="96" mass="10543">MHNELLSSSEEVHGARKDRRTSEGLDTNVSKRTSPTKKSFVQKPSYVIRGSEEEVGPRQGKQPSGSLPSIHQQESALTSAKQAPKTNQKGKKKEKG</sequence>
<evidence type="ECO:0000256" key="1">
    <source>
        <dbReference type="SAM" id="MobiDB-lite"/>
    </source>
</evidence>
<dbReference type="Proteomes" id="UP000765509">
    <property type="component" value="Unassembled WGS sequence"/>
</dbReference>
<protein>
    <submittedName>
        <fullName evidence="2">Uncharacterized protein</fullName>
    </submittedName>
</protein>
<proteinExistence type="predicted"/>
<feature type="compositionally biased region" description="Polar residues" evidence="1">
    <location>
        <begin position="61"/>
        <end position="87"/>
    </location>
</feature>
<feature type="compositionally biased region" description="Basic and acidic residues" evidence="1">
    <location>
        <begin position="10"/>
        <end position="23"/>
    </location>
</feature>
<comment type="caution">
    <text evidence="2">The sequence shown here is derived from an EMBL/GenBank/DDBJ whole genome shotgun (WGS) entry which is preliminary data.</text>
</comment>
<keyword evidence="3" id="KW-1185">Reference proteome</keyword>
<dbReference type="AlphaFoldDB" id="A0A9Q3JVJ0"/>
<gene>
    <name evidence="2" type="ORF">O181_108164</name>
</gene>
<accession>A0A9Q3JVJ0</accession>